<dbReference type="EMBL" id="AGEG01000002">
    <property type="protein sequence ID" value="EHR38230.1"/>
    <property type="molecule type" value="Genomic_DNA"/>
</dbReference>
<dbReference type="OrthoDB" id="3197444at2"/>
<keyword evidence="4" id="KW-1185">Reference proteome</keyword>
<feature type="compositionally biased region" description="Basic and acidic residues" evidence="1">
    <location>
        <begin position="61"/>
        <end position="77"/>
    </location>
</feature>
<reference evidence="3 4" key="1">
    <citation type="submission" date="2012-01" db="EMBL/GenBank/DDBJ databases">
        <title>The Genome Sequence of Facklamia languida CCUG 37842.</title>
        <authorList>
            <consortium name="The Broad Institute Genome Sequencing Platform"/>
            <person name="Earl A."/>
            <person name="Ward D."/>
            <person name="Feldgarden M."/>
            <person name="Gevers D."/>
            <person name="Huys G."/>
            <person name="Young S.K."/>
            <person name="Zeng Q."/>
            <person name="Gargeya S."/>
            <person name="Fitzgerald M."/>
            <person name="Haas B."/>
            <person name="Abouelleil A."/>
            <person name="Alvarado L."/>
            <person name="Arachchi H.M."/>
            <person name="Berlin A."/>
            <person name="Chapman S.B."/>
            <person name="Gearin G."/>
            <person name="Goldberg J."/>
            <person name="Griggs A."/>
            <person name="Gujja S."/>
            <person name="Hansen M."/>
            <person name="Heiman D."/>
            <person name="Howarth C."/>
            <person name="Larimer J."/>
            <person name="Lui A."/>
            <person name="MacDonald P.J.P."/>
            <person name="McCowen C."/>
            <person name="Montmayeur A."/>
            <person name="Murphy C."/>
            <person name="Neiman D."/>
            <person name="Pearson M."/>
            <person name="Priest M."/>
            <person name="Roberts A."/>
            <person name="Saif S."/>
            <person name="Shea T."/>
            <person name="Sisk P."/>
            <person name="Stolte C."/>
            <person name="Sykes S."/>
            <person name="Wortman J."/>
            <person name="Nusbaum C."/>
            <person name="Birren B."/>
        </authorList>
    </citation>
    <scope>NUCLEOTIDE SEQUENCE [LARGE SCALE GENOMIC DNA]</scope>
    <source>
        <strain evidence="3 4">CCUG 37842</strain>
    </source>
</reference>
<dbReference type="Proteomes" id="UP000006190">
    <property type="component" value="Unassembled WGS sequence"/>
</dbReference>
<gene>
    <name evidence="3" type="ORF">HMPREF9708_00314</name>
</gene>
<dbReference type="Pfam" id="PF15542">
    <property type="entry name" value="Ntox50"/>
    <property type="match status" value="1"/>
</dbReference>
<feature type="domain" description="Bacterial toxin 50" evidence="2">
    <location>
        <begin position="53"/>
        <end position="148"/>
    </location>
</feature>
<dbReference type="RefSeq" id="WP_006308245.1">
    <property type="nucleotide sequence ID" value="NZ_JH601133.1"/>
</dbReference>
<evidence type="ECO:0000313" key="4">
    <source>
        <dbReference type="Proteomes" id="UP000006190"/>
    </source>
</evidence>
<dbReference type="AlphaFoldDB" id="H3NHH5"/>
<dbReference type="eggNOG" id="ENOG50342ES">
    <property type="taxonomic scope" value="Bacteria"/>
</dbReference>
<comment type="caution">
    <text evidence="3">The sequence shown here is derived from an EMBL/GenBank/DDBJ whole genome shotgun (WGS) entry which is preliminary data.</text>
</comment>
<accession>H3NHH5</accession>
<proteinExistence type="predicted"/>
<evidence type="ECO:0000313" key="3">
    <source>
        <dbReference type="EMBL" id="EHR38230.1"/>
    </source>
</evidence>
<evidence type="ECO:0000256" key="1">
    <source>
        <dbReference type="SAM" id="MobiDB-lite"/>
    </source>
</evidence>
<dbReference type="HOGENOM" id="CLU_1683930_0_0_9"/>
<dbReference type="STRING" id="883113.HMPREF9708_00314"/>
<protein>
    <recommendedName>
        <fullName evidence="2">Bacterial toxin 50 domain-containing protein</fullName>
    </recommendedName>
</protein>
<dbReference type="PATRIC" id="fig|883113.3.peg.318"/>
<organism evidence="3 4">
    <name type="scientific">Facklamia languida CCUG 37842</name>
    <dbReference type="NCBI Taxonomy" id="883113"/>
    <lineage>
        <taxon>Bacteria</taxon>
        <taxon>Bacillati</taxon>
        <taxon>Bacillota</taxon>
        <taxon>Bacilli</taxon>
        <taxon>Lactobacillales</taxon>
        <taxon>Aerococcaceae</taxon>
        <taxon>Facklamia</taxon>
    </lineage>
</organism>
<name>H3NHH5_9LACT</name>
<sequence>MVKDFKKRYNKFNDHLTEKIIEDQFKDLTSHDLKRIKKVMADHEELGKRLQLKEEKQKQHIYGTKDYKERVERDLSKGKTPPSYFKNVSETELHRCMLNEINMRSIFNDYQYIDVGGFDGDVLIPNERPEKADRIKIHQGKQGLHGVPNNMNKLKK</sequence>
<dbReference type="InterPro" id="IPR029100">
    <property type="entry name" value="Ntox50"/>
</dbReference>
<feature type="region of interest" description="Disordered" evidence="1">
    <location>
        <begin position="61"/>
        <end position="83"/>
    </location>
</feature>
<evidence type="ECO:0000259" key="2">
    <source>
        <dbReference type="Pfam" id="PF15542"/>
    </source>
</evidence>